<feature type="binding site" evidence="5">
    <location>
        <position position="94"/>
    </location>
    <ligand>
        <name>FAD</name>
        <dbReference type="ChEBI" id="CHEBI:57692"/>
    </ligand>
</feature>
<dbReference type="OrthoDB" id="432299at2759"/>
<evidence type="ECO:0000256" key="2">
    <source>
        <dbReference type="ARBA" id="ARBA00022630"/>
    </source>
</evidence>
<protein>
    <submittedName>
        <fullName evidence="7">Putative oxidoreductase</fullName>
    </submittedName>
</protein>
<dbReference type="STRING" id="1764295.A0A5B8MCU7"/>
<gene>
    <name evidence="7" type="ORF">A3770_01p08960</name>
</gene>
<feature type="binding site" evidence="5">
    <location>
        <position position="96"/>
    </location>
    <ligand>
        <name>FAD</name>
        <dbReference type="ChEBI" id="CHEBI:57692"/>
    </ligand>
</feature>
<dbReference type="InterPro" id="IPR001433">
    <property type="entry name" value="OxRdtase_FAD/NAD-bd"/>
</dbReference>
<dbReference type="SUPFAM" id="SSF52343">
    <property type="entry name" value="Ferredoxin reductase-like, C-terminal NADP-linked domain"/>
    <property type="match status" value="1"/>
</dbReference>
<keyword evidence="4" id="KW-0560">Oxidoreductase</keyword>
<dbReference type="InterPro" id="IPR017938">
    <property type="entry name" value="Riboflavin_synthase-like_b-brl"/>
</dbReference>
<evidence type="ECO:0000256" key="5">
    <source>
        <dbReference type="PIRSR" id="PIRSR601834-1"/>
    </source>
</evidence>
<organism evidence="7 8">
    <name type="scientific">Chloropicon primus</name>
    <dbReference type="NCBI Taxonomy" id="1764295"/>
    <lineage>
        <taxon>Eukaryota</taxon>
        <taxon>Viridiplantae</taxon>
        <taxon>Chlorophyta</taxon>
        <taxon>Chloropicophyceae</taxon>
        <taxon>Chloropicales</taxon>
        <taxon>Chloropicaceae</taxon>
        <taxon>Chloropicon</taxon>
    </lineage>
</organism>
<name>A0A5B8MCU7_9CHLO</name>
<keyword evidence="3 5" id="KW-0274">FAD</keyword>
<proteinExistence type="predicted"/>
<dbReference type="Gene3D" id="3.40.50.80">
    <property type="entry name" value="Nucleotide-binding domain of ferredoxin-NADP reductase (FNR) module"/>
    <property type="match status" value="1"/>
</dbReference>
<accession>A0A5B8MCU7</accession>
<dbReference type="Pfam" id="PF00970">
    <property type="entry name" value="FAD_binding_6"/>
    <property type="match status" value="1"/>
</dbReference>
<dbReference type="PROSITE" id="PS51384">
    <property type="entry name" value="FAD_FR"/>
    <property type="match status" value="1"/>
</dbReference>
<evidence type="ECO:0000313" key="8">
    <source>
        <dbReference type="Proteomes" id="UP000316726"/>
    </source>
</evidence>
<dbReference type="EMBL" id="CP031034">
    <property type="protein sequence ID" value="QDZ18378.1"/>
    <property type="molecule type" value="Genomic_DNA"/>
</dbReference>
<evidence type="ECO:0000259" key="6">
    <source>
        <dbReference type="PROSITE" id="PS51384"/>
    </source>
</evidence>
<dbReference type="InterPro" id="IPR039261">
    <property type="entry name" value="FNR_nucleotide-bd"/>
</dbReference>
<evidence type="ECO:0000256" key="4">
    <source>
        <dbReference type="ARBA" id="ARBA00023002"/>
    </source>
</evidence>
<dbReference type="Proteomes" id="UP000316726">
    <property type="component" value="Chromosome 1"/>
</dbReference>
<dbReference type="AlphaFoldDB" id="A0A5B8MCU7"/>
<dbReference type="PANTHER" id="PTHR19370">
    <property type="entry name" value="NADH-CYTOCHROME B5 REDUCTASE"/>
    <property type="match status" value="1"/>
</dbReference>
<evidence type="ECO:0000256" key="3">
    <source>
        <dbReference type="ARBA" id="ARBA00022827"/>
    </source>
</evidence>
<evidence type="ECO:0000256" key="1">
    <source>
        <dbReference type="ARBA" id="ARBA00001974"/>
    </source>
</evidence>
<dbReference type="SUPFAM" id="SSF63380">
    <property type="entry name" value="Riboflavin synthase domain-like"/>
    <property type="match status" value="1"/>
</dbReference>
<dbReference type="InterPro" id="IPR017927">
    <property type="entry name" value="FAD-bd_FR_type"/>
</dbReference>
<keyword evidence="8" id="KW-1185">Reference proteome</keyword>
<dbReference type="GO" id="GO:0016491">
    <property type="term" value="F:oxidoreductase activity"/>
    <property type="evidence" value="ECO:0007669"/>
    <property type="project" value="UniProtKB-KW"/>
</dbReference>
<dbReference type="InterPro" id="IPR001834">
    <property type="entry name" value="CBR-like"/>
</dbReference>
<dbReference type="Gene3D" id="2.40.30.10">
    <property type="entry name" value="Translation factors"/>
    <property type="match status" value="1"/>
</dbReference>
<evidence type="ECO:0000313" key="7">
    <source>
        <dbReference type="EMBL" id="QDZ18378.1"/>
    </source>
</evidence>
<sequence>MKQWVTESAKLIRKVTVVAGEVPKEGASRWTLPVYTLTFENPGQDKTMPSLGCRIDRGDVVKVLIPGYKPKSYSMSAARPGEFDLTVKVYPGGKCSGYLDSVKVGETVEVFAKGKKERRPGGSHVGLVAFGVGITEALPIAAAELQKGVHEVHLLWAARTYADMFWHDEIAELQAAHEAFKVTRILSREDREGCLRGRVEARVLEDVFGSWKGNPQARFLTVGTKEMMRQAEATLTRVGFPWPDCALLAK</sequence>
<feature type="domain" description="FAD-binding FR-type" evidence="6">
    <location>
        <begin position="10"/>
        <end position="127"/>
    </location>
</feature>
<comment type="cofactor">
    <cofactor evidence="1 5">
        <name>FAD</name>
        <dbReference type="ChEBI" id="CHEBI:57692"/>
    </cofactor>
</comment>
<feature type="binding site" evidence="5">
    <location>
        <position position="135"/>
    </location>
    <ligand>
        <name>FAD</name>
        <dbReference type="ChEBI" id="CHEBI:57692"/>
    </ligand>
</feature>
<dbReference type="Pfam" id="PF00175">
    <property type="entry name" value="NAD_binding_1"/>
    <property type="match status" value="1"/>
</dbReference>
<dbReference type="InterPro" id="IPR008333">
    <property type="entry name" value="Cbr1-like_FAD-bd_dom"/>
</dbReference>
<reference evidence="7 8" key="1">
    <citation type="submission" date="2018-07" db="EMBL/GenBank/DDBJ databases">
        <title>The complete nuclear genome of the prasinophyte Chloropicon primus (CCMP1205).</title>
        <authorList>
            <person name="Pombert J.-F."/>
            <person name="Otis C."/>
            <person name="Turmel M."/>
            <person name="Lemieux C."/>
        </authorList>
    </citation>
    <scope>NUCLEOTIDE SEQUENCE [LARGE SCALE GENOMIC DNA]</scope>
    <source>
        <strain evidence="7 8">CCMP1205</strain>
    </source>
</reference>
<keyword evidence="2 5" id="KW-0285">Flavoprotein</keyword>
<feature type="binding site" evidence="5">
    <location>
        <position position="88"/>
    </location>
    <ligand>
        <name>FAD</name>
        <dbReference type="ChEBI" id="CHEBI:57692"/>
    </ligand>
</feature>